<keyword evidence="3" id="KW-1185">Reference proteome</keyword>
<dbReference type="InterPro" id="IPR007110">
    <property type="entry name" value="Ig-like_dom"/>
</dbReference>
<dbReference type="CDD" id="cd00096">
    <property type="entry name" value="Ig"/>
    <property type="match status" value="1"/>
</dbReference>
<name>A0A7I4YH55_HAECO</name>
<dbReference type="Pfam" id="PF00047">
    <property type="entry name" value="ig"/>
    <property type="match status" value="1"/>
</dbReference>
<accession>A0A7I4YH55</accession>
<dbReference type="Gene3D" id="2.60.40.10">
    <property type="entry name" value="Immunoglobulins"/>
    <property type="match status" value="2"/>
</dbReference>
<dbReference type="WBParaSite" id="HCON_00090230-00001">
    <property type="protein sequence ID" value="HCON_00090230-00001"/>
    <property type="gene ID" value="HCON_00090230"/>
</dbReference>
<dbReference type="Proteomes" id="UP000025227">
    <property type="component" value="Unplaced"/>
</dbReference>
<protein>
    <submittedName>
        <fullName evidence="4">Ig-like domain-containing protein</fullName>
    </submittedName>
</protein>
<dbReference type="PROSITE" id="PS50835">
    <property type="entry name" value="IG_LIKE"/>
    <property type="match status" value="2"/>
</dbReference>
<organism evidence="3 4">
    <name type="scientific">Haemonchus contortus</name>
    <name type="common">Barber pole worm</name>
    <dbReference type="NCBI Taxonomy" id="6289"/>
    <lineage>
        <taxon>Eukaryota</taxon>
        <taxon>Metazoa</taxon>
        <taxon>Ecdysozoa</taxon>
        <taxon>Nematoda</taxon>
        <taxon>Chromadorea</taxon>
        <taxon>Rhabditida</taxon>
        <taxon>Rhabditina</taxon>
        <taxon>Rhabditomorpha</taxon>
        <taxon>Strongyloidea</taxon>
        <taxon>Trichostrongylidae</taxon>
        <taxon>Haemonchus</taxon>
    </lineage>
</organism>
<reference evidence="4" key="1">
    <citation type="submission" date="2020-12" db="UniProtKB">
        <authorList>
            <consortium name="WormBaseParasite"/>
        </authorList>
    </citation>
    <scope>IDENTIFICATION</scope>
    <source>
        <strain evidence="4">MHco3</strain>
    </source>
</reference>
<dbReference type="PANTHER" id="PTHR23279:SF36">
    <property type="entry name" value="DEFECTIVE PROBOSCIS EXTENSION RESPONSE 9, ISOFORM A"/>
    <property type="match status" value="1"/>
</dbReference>
<dbReference type="InterPro" id="IPR003599">
    <property type="entry name" value="Ig_sub"/>
</dbReference>
<dbReference type="GO" id="GO:0050808">
    <property type="term" value="P:synapse organization"/>
    <property type="evidence" value="ECO:0007669"/>
    <property type="project" value="TreeGrafter"/>
</dbReference>
<dbReference type="AlphaFoldDB" id="A0A7I4YH55"/>
<evidence type="ECO:0000259" key="2">
    <source>
        <dbReference type="PROSITE" id="PS50835"/>
    </source>
</evidence>
<evidence type="ECO:0000313" key="3">
    <source>
        <dbReference type="Proteomes" id="UP000025227"/>
    </source>
</evidence>
<sequence length="272" mass="30367">MARLIIVFKTLTILATISLSHAVSDEILSCLRQERAKLENPVQNVVTVTAQEPAYLHCRIPQRTNHMVAWTRASDQALLTAGHHSFTSDPRFQVSKKSDTDWILILRRADMSDRGCYLCEVNTEPSSTIYAVFLDVQEPAPPPPTSHKRGTLLMANMAGDEVLLNCTVSVGNEPAAAEEDEVVWTRDGKAMNLNDTNKYIWKVKRSAGVVVHTVRIRQATMEDDGDYACESRHQRASQIVHVNKAEAQRSLSVPLAMLSTQLATLLMVERFL</sequence>
<feature type="domain" description="Ig-like" evidence="2">
    <location>
        <begin position="143"/>
        <end position="252"/>
    </location>
</feature>
<dbReference type="GO" id="GO:0032589">
    <property type="term" value="C:neuron projection membrane"/>
    <property type="evidence" value="ECO:0007669"/>
    <property type="project" value="TreeGrafter"/>
</dbReference>
<dbReference type="Pfam" id="PF07686">
    <property type="entry name" value="V-set"/>
    <property type="match status" value="1"/>
</dbReference>
<keyword evidence="1" id="KW-0732">Signal</keyword>
<dbReference type="SMART" id="SM00409">
    <property type="entry name" value="IG"/>
    <property type="match status" value="2"/>
</dbReference>
<dbReference type="OMA" id="TAHLNCR"/>
<feature type="signal peptide" evidence="1">
    <location>
        <begin position="1"/>
        <end position="22"/>
    </location>
</feature>
<feature type="domain" description="Ig-like" evidence="2">
    <location>
        <begin position="41"/>
        <end position="130"/>
    </location>
</feature>
<evidence type="ECO:0000256" key="1">
    <source>
        <dbReference type="SAM" id="SignalP"/>
    </source>
</evidence>
<feature type="chain" id="PRO_5029724162" evidence="1">
    <location>
        <begin position="23"/>
        <end position="272"/>
    </location>
</feature>
<dbReference type="InterPro" id="IPR013783">
    <property type="entry name" value="Ig-like_fold"/>
</dbReference>
<dbReference type="InterPro" id="IPR036179">
    <property type="entry name" value="Ig-like_dom_sf"/>
</dbReference>
<dbReference type="InterPro" id="IPR037448">
    <property type="entry name" value="Zig-8"/>
</dbReference>
<dbReference type="OrthoDB" id="190835at2759"/>
<proteinExistence type="predicted"/>
<dbReference type="SUPFAM" id="SSF48726">
    <property type="entry name" value="Immunoglobulin"/>
    <property type="match status" value="2"/>
</dbReference>
<dbReference type="InterPro" id="IPR013106">
    <property type="entry name" value="Ig_V-set"/>
</dbReference>
<dbReference type="InterPro" id="IPR013151">
    <property type="entry name" value="Immunoglobulin_dom"/>
</dbReference>
<dbReference type="PANTHER" id="PTHR23279">
    <property type="entry name" value="DEFECTIVE PROBOSCIS EXTENSION RESPONSE DPR -RELATED"/>
    <property type="match status" value="1"/>
</dbReference>
<evidence type="ECO:0000313" key="4">
    <source>
        <dbReference type="WBParaSite" id="HCON_00090230-00001"/>
    </source>
</evidence>